<protein>
    <submittedName>
        <fullName evidence="1">Uncharacterized protein</fullName>
    </submittedName>
</protein>
<reference evidence="1" key="1">
    <citation type="submission" date="2022-12" db="EMBL/GenBank/DDBJ databases">
        <title>Genome Sequence of Lasiodiplodia mahajangana.</title>
        <authorList>
            <person name="Buettner E."/>
        </authorList>
    </citation>
    <scope>NUCLEOTIDE SEQUENCE</scope>
    <source>
        <strain evidence="1">VT137</strain>
    </source>
</reference>
<evidence type="ECO:0000313" key="2">
    <source>
        <dbReference type="Proteomes" id="UP001153332"/>
    </source>
</evidence>
<proteinExistence type="predicted"/>
<keyword evidence="2" id="KW-1185">Reference proteome</keyword>
<accession>A0ACC2JPJ9</accession>
<sequence length="571" mass="64125">MDSDEGNELPEWADEPTIEDDATASADAYFGRQGEFMFNSNQINEFERDHAERRLHRPCPGCGRFPLGDQAPKEVYSCQQRERWEQSRCLACYIIWRCSLVVKRDVVRVSGDMIWFGGIEGDEGLNIRLYNEIGGNRLTTRVAGNRYDAVGQFGFARHIAPRADSDECLKRGRDWLMSCPRKETIKGTLLIGDEQGTSSKMAPLHFRESTVGDSGSIPRQIGYRTDALSSRGWCFQERLLAKRLLSFDSEQLIWECNSACHCESSDISNPDVSLSPDNNGDPSDHDYNMSIRLSGASKADIHEFWRIKVIQHYASRNLTRESDRLVAIQGIADVVREALNEEYIYGLWECDILEGLTWSTQASHSVGIPLDVAPTWSWASVYGRVSYTTWPARSWAAEIIGFTPLRDSQLSLHDNTPRLTIQLRSQLLVAQTTLFGSTNPVRLVPEQRSGLPVIEAYLDTACEAVFVEDSSGRVVKTGNRVAVKHPRPTSQTTQSTPAALDVGGPIQVWLLHLFGNKQQRYTMFLVLGLSKRSERCFERIGAASVTPKTTGENTIFEDFLEKQPLATVSII</sequence>
<gene>
    <name evidence="1" type="ORF">O1611_g4193</name>
</gene>
<dbReference type="Proteomes" id="UP001153332">
    <property type="component" value="Unassembled WGS sequence"/>
</dbReference>
<evidence type="ECO:0000313" key="1">
    <source>
        <dbReference type="EMBL" id="KAJ8129438.1"/>
    </source>
</evidence>
<organism evidence="1 2">
    <name type="scientific">Lasiodiplodia mahajangana</name>
    <dbReference type="NCBI Taxonomy" id="1108764"/>
    <lineage>
        <taxon>Eukaryota</taxon>
        <taxon>Fungi</taxon>
        <taxon>Dikarya</taxon>
        <taxon>Ascomycota</taxon>
        <taxon>Pezizomycotina</taxon>
        <taxon>Dothideomycetes</taxon>
        <taxon>Dothideomycetes incertae sedis</taxon>
        <taxon>Botryosphaeriales</taxon>
        <taxon>Botryosphaeriaceae</taxon>
        <taxon>Lasiodiplodia</taxon>
    </lineage>
</organism>
<name>A0ACC2JPJ9_9PEZI</name>
<comment type="caution">
    <text evidence="1">The sequence shown here is derived from an EMBL/GenBank/DDBJ whole genome shotgun (WGS) entry which is preliminary data.</text>
</comment>
<dbReference type="EMBL" id="JAPUUL010000763">
    <property type="protein sequence ID" value="KAJ8129438.1"/>
    <property type="molecule type" value="Genomic_DNA"/>
</dbReference>